<reference evidence="17 18" key="1">
    <citation type="submission" date="2019-01" db="EMBL/GenBank/DDBJ databases">
        <title>Genome sequencing of strain 2JSPR-7.</title>
        <authorList>
            <person name="Heo J."/>
            <person name="Kim S.-J."/>
            <person name="Kim J.-S."/>
            <person name="Hong S.-B."/>
            <person name="Kwon S.-W."/>
        </authorList>
    </citation>
    <scope>NUCLEOTIDE SEQUENCE [LARGE SCALE GENOMIC DNA]</scope>
    <source>
        <strain evidence="17 18">2JSPR-7</strain>
    </source>
</reference>
<evidence type="ECO:0000256" key="6">
    <source>
        <dbReference type="ARBA" id="ARBA00022679"/>
    </source>
</evidence>
<dbReference type="InterPro" id="IPR050396">
    <property type="entry name" value="Glycosyltr_51/Transpeptidase"/>
</dbReference>
<dbReference type="PANTHER" id="PTHR32282">
    <property type="entry name" value="BINDING PROTEIN TRANSPEPTIDASE, PUTATIVE-RELATED"/>
    <property type="match status" value="1"/>
</dbReference>
<evidence type="ECO:0000313" key="17">
    <source>
        <dbReference type="EMBL" id="QAY63003.1"/>
    </source>
</evidence>
<dbReference type="GO" id="GO:0009002">
    <property type="term" value="F:serine-type D-Ala-D-Ala carboxypeptidase activity"/>
    <property type="evidence" value="ECO:0007669"/>
    <property type="project" value="UniProtKB-EC"/>
</dbReference>
<evidence type="ECO:0000256" key="14">
    <source>
        <dbReference type="SAM" id="MobiDB-lite"/>
    </source>
</evidence>
<evidence type="ECO:0000313" key="18">
    <source>
        <dbReference type="Proteomes" id="UP000291758"/>
    </source>
</evidence>
<dbReference type="AlphaFoldDB" id="A0A4P6EMM1"/>
<feature type="compositionally biased region" description="Pro residues" evidence="14">
    <location>
        <begin position="747"/>
        <end position="758"/>
    </location>
</feature>
<evidence type="ECO:0000256" key="7">
    <source>
        <dbReference type="ARBA" id="ARBA00022801"/>
    </source>
</evidence>
<comment type="catalytic activity">
    <reaction evidence="13">
        <text>[GlcNAc-(1-&gt;4)-Mur2Ac(oyl-L-Ala-gamma-D-Glu-L-Lys-D-Ala-D-Ala)](n)-di-trans,octa-cis-undecaprenyl diphosphate + beta-D-GlcNAc-(1-&gt;4)-Mur2Ac(oyl-L-Ala-gamma-D-Glu-L-Lys-D-Ala-D-Ala)-di-trans,octa-cis-undecaprenyl diphosphate = [GlcNAc-(1-&gt;4)-Mur2Ac(oyl-L-Ala-gamma-D-Glu-L-Lys-D-Ala-D-Ala)](n+1)-di-trans,octa-cis-undecaprenyl diphosphate + di-trans,octa-cis-undecaprenyl diphosphate + H(+)</text>
        <dbReference type="Rhea" id="RHEA:23708"/>
        <dbReference type="Rhea" id="RHEA-COMP:9602"/>
        <dbReference type="Rhea" id="RHEA-COMP:9603"/>
        <dbReference type="ChEBI" id="CHEBI:15378"/>
        <dbReference type="ChEBI" id="CHEBI:58405"/>
        <dbReference type="ChEBI" id="CHEBI:60033"/>
        <dbReference type="ChEBI" id="CHEBI:78435"/>
        <dbReference type="EC" id="2.4.99.28"/>
    </reaction>
</comment>
<dbReference type="Pfam" id="PF00912">
    <property type="entry name" value="Transgly"/>
    <property type="match status" value="1"/>
</dbReference>
<evidence type="ECO:0000259" key="16">
    <source>
        <dbReference type="Pfam" id="PF00912"/>
    </source>
</evidence>
<dbReference type="GO" id="GO:0008658">
    <property type="term" value="F:penicillin binding"/>
    <property type="evidence" value="ECO:0007669"/>
    <property type="project" value="InterPro"/>
</dbReference>
<dbReference type="SUPFAM" id="SSF53955">
    <property type="entry name" value="Lysozyme-like"/>
    <property type="match status" value="1"/>
</dbReference>
<feature type="domain" description="Penicillin-binding protein transpeptidase" evidence="15">
    <location>
        <begin position="380"/>
        <end position="662"/>
    </location>
</feature>
<evidence type="ECO:0000256" key="5">
    <source>
        <dbReference type="ARBA" id="ARBA00022676"/>
    </source>
</evidence>
<dbReference type="OrthoDB" id="9766909at2"/>
<evidence type="ECO:0000256" key="4">
    <source>
        <dbReference type="ARBA" id="ARBA00022670"/>
    </source>
</evidence>
<keyword evidence="4" id="KW-0645">Protease</keyword>
<dbReference type="Pfam" id="PF00905">
    <property type="entry name" value="Transpeptidase"/>
    <property type="match status" value="1"/>
</dbReference>
<keyword evidence="5" id="KW-0328">Glycosyltransferase</keyword>
<keyword evidence="7" id="KW-0378">Hydrolase</keyword>
<feature type="compositionally biased region" description="Low complexity" evidence="14">
    <location>
        <begin position="735"/>
        <end position="746"/>
    </location>
</feature>
<dbReference type="SUPFAM" id="SSF56601">
    <property type="entry name" value="beta-lactamase/transpeptidase-like"/>
    <property type="match status" value="1"/>
</dbReference>
<dbReference type="GO" id="GO:0030288">
    <property type="term" value="C:outer membrane-bounded periplasmic space"/>
    <property type="evidence" value="ECO:0007669"/>
    <property type="project" value="TreeGrafter"/>
</dbReference>
<name>A0A4P6EMM1_9MICO</name>
<evidence type="ECO:0000256" key="10">
    <source>
        <dbReference type="ARBA" id="ARBA00023268"/>
    </source>
</evidence>
<keyword evidence="18" id="KW-1185">Reference proteome</keyword>
<proteinExistence type="inferred from homology"/>
<feature type="region of interest" description="Disordered" evidence="14">
    <location>
        <begin position="712"/>
        <end position="770"/>
    </location>
</feature>
<keyword evidence="9" id="KW-0573">Peptidoglycan synthesis</keyword>
<dbReference type="InterPro" id="IPR036950">
    <property type="entry name" value="PBP_transglycosylase"/>
</dbReference>
<protein>
    <submittedName>
        <fullName evidence="17">Penicillin-binding protein</fullName>
    </submittedName>
</protein>
<organism evidence="17 18">
    <name type="scientific">Xylanimonas allomyrinae</name>
    <dbReference type="NCBI Taxonomy" id="2509459"/>
    <lineage>
        <taxon>Bacteria</taxon>
        <taxon>Bacillati</taxon>
        <taxon>Actinomycetota</taxon>
        <taxon>Actinomycetes</taxon>
        <taxon>Micrococcales</taxon>
        <taxon>Promicromonosporaceae</taxon>
        <taxon>Xylanimonas</taxon>
    </lineage>
</organism>
<evidence type="ECO:0000259" key="15">
    <source>
        <dbReference type="Pfam" id="PF00905"/>
    </source>
</evidence>
<feature type="domain" description="Glycosyl transferase family 51" evidence="16">
    <location>
        <begin position="88"/>
        <end position="276"/>
    </location>
</feature>
<evidence type="ECO:0000256" key="12">
    <source>
        <dbReference type="ARBA" id="ARBA00034000"/>
    </source>
</evidence>
<dbReference type="PANTHER" id="PTHR32282:SF33">
    <property type="entry name" value="PEPTIDOGLYCAN GLYCOSYLTRANSFERASE"/>
    <property type="match status" value="1"/>
</dbReference>
<dbReference type="InterPro" id="IPR001460">
    <property type="entry name" value="PCN-bd_Tpept"/>
</dbReference>
<comment type="similarity">
    <text evidence="2">In the N-terminal section; belongs to the glycosyltransferase 51 family.</text>
</comment>
<dbReference type="EMBL" id="CP035495">
    <property type="protein sequence ID" value="QAY63003.1"/>
    <property type="molecule type" value="Genomic_DNA"/>
</dbReference>
<dbReference type="InterPro" id="IPR012338">
    <property type="entry name" value="Beta-lactam/transpept-like"/>
</dbReference>
<dbReference type="GO" id="GO:0008955">
    <property type="term" value="F:peptidoglycan glycosyltransferase activity"/>
    <property type="evidence" value="ECO:0007669"/>
    <property type="project" value="UniProtKB-EC"/>
</dbReference>
<dbReference type="Proteomes" id="UP000291758">
    <property type="component" value="Chromosome"/>
</dbReference>
<comment type="similarity">
    <text evidence="1">In the C-terminal section; belongs to the transpeptidase family.</text>
</comment>
<dbReference type="FunFam" id="1.10.3810.10:FF:000001">
    <property type="entry name" value="Penicillin-binding protein 1A"/>
    <property type="match status" value="1"/>
</dbReference>
<dbReference type="InterPro" id="IPR001264">
    <property type="entry name" value="Glyco_trans_51"/>
</dbReference>
<comment type="catalytic activity">
    <reaction evidence="12">
        <text>Preferential cleavage: (Ac)2-L-Lys-D-Ala-|-D-Ala. Also transpeptidation of peptidyl-alanyl moieties that are N-acyl substituents of D-alanine.</text>
        <dbReference type="EC" id="3.4.16.4"/>
    </reaction>
</comment>
<evidence type="ECO:0000256" key="3">
    <source>
        <dbReference type="ARBA" id="ARBA00022645"/>
    </source>
</evidence>
<evidence type="ECO:0000256" key="11">
    <source>
        <dbReference type="ARBA" id="ARBA00023316"/>
    </source>
</evidence>
<accession>A0A4P6EMM1</accession>
<dbReference type="GO" id="GO:0006508">
    <property type="term" value="P:proteolysis"/>
    <property type="evidence" value="ECO:0007669"/>
    <property type="project" value="UniProtKB-KW"/>
</dbReference>
<keyword evidence="8" id="KW-0133">Cell shape</keyword>
<dbReference type="GO" id="GO:0009252">
    <property type="term" value="P:peptidoglycan biosynthetic process"/>
    <property type="evidence" value="ECO:0007669"/>
    <property type="project" value="UniProtKB-KW"/>
</dbReference>
<dbReference type="GO" id="GO:0071555">
    <property type="term" value="P:cell wall organization"/>
    <property type="evidence" value="ECO:0007669"/>
    <property type="project" value="UniProtKB-KW"/>
</dbReference>
<dbReference type="GO" id="GO:0008360">
    <property type="term" value="P:regulation of cell shape"/>
    <property type="evidence" value="ECO:0007669"/>
    <property type="project" value="UniProtKB-KW"/>
</dbReference>
<evidence type="ECO:0000256" key="8">
    <source>
        <dbReference type="ARBA" id="ARBA00022960"/>
    </source>
</evidence>
<dbReference type="Gene3D" id="3.40.710.10">
    <property type="entry name" value="DD-peptidase/beta-lactamase superfamily"/>
    <property type="match status" value="1"/>
</dbReference>
<keyword evidence="3" id="KW-0121">Carboxypeptidase</keyword>
<dbReference type="Gene3D" id="1.10.3810.10">
    <property type="entry name" value="Biosynthetic peptidoglycan transglycosylase-like"/>
    <property type="match status" value="1"/>
</dbReference>
<evidence type="ECO:0000256" key="13">
    <source>
        <dbReference type="ARBA" id="ARBA00049902"/>
    </source>
</evidence>
<evidence type="ECO:0000256" key="9">
    <source>
        <dbReference type="ARBA" id="ARBA00022984"/>
    </source>
</evidence>
<dbReference type="KEGG" id="xyl:ET495_06835"/>
<evidence type="ECO:0000256" key="2">
    <source>
        <dbReference type="ARBA" id="ARBA00007739"/>
    </source>
</evidence>
<dbReference type="RefSeq" id="WP_129203690.1">
    <property type="nucleotide sequence ID" value="NZ_CP035495.1"/>
</dbReference>
<sequence>MPLPPSDASSPAPGRFARRISATQMVALLLAFVLVAGAGGVLAAGLLLPVAHGARNVTDTSMAVFDEVPSVLERTPLAQASTVYAADGQHLATFFAQNRIVVPLDEISPHMRNAVVAIEDERFFEHGGVDPRALVRAAANNVLGRPTQGGSTITQQYVKNVLIDVAYQAGDRDGVDAAREESLARKAREARLAIELENTLSKEEILEGYLNIAQFGRRSIFGVETAARFFFNTTAAELTPVQAATIAGITNAPSRFDPTVDPRLSEQRRNIVLGRMWAQGFLTTEEHDEARTTPLEDTLDVTPVPVGCQAAGGAAFFCDFVVATIRNSPEFGETQADRLDLLHRGGLRITTTLDVDMQAAAAEEVLAHVPAGNSAGLEAAIVAVEPGTGKIRAMAQNTPFDAALDPAPGTTAVNFSAGPAHGSSRGFQSGSTFKPFLLAEWLQQGGTLHDTVNAARVVRPMSAWNASCTQLGGRPWGPANAEGRLHGNISVLRATYASVNTAYATMSTQLDLCGLRDTMWDMGFRPTTRPGAGGAVTLFDPAPADIEITPAMIMGTQSTSPLDLAAAYATLAAGGTHCEPVAITRVVGPDGADLPVPASRCTPGALSPEVAATVTHALEHVMTDGTARASRLAGGRVSAGKTGTTQGSSQTWFVGYTPQLATAAWVGEASGETTNFNITLNGRFIRTLFGSTVAAPMWQSFMDRALADQPIVPFPAPDPSLVGTPRPAPRPPQQQAPAEQPADPSLPAGPAPADPPAAPAADEEPATPAE</sequence>
<keyword evidence="11" id="KW-0961">Cell wall biogenesis/degradation</keyword>
<dbReference type="InterPro" id="IPR023346">
    <property type="entry name" value="Lysozyme-like_dom_sf"/>
</dbReference>
<keyword evidence="6" id="KW-0808">Transferase</keyword>
<gene>
    <name evidence="17" type="ORF">ET495_06835</name>
</gene>
<feature type="compositionally biased region" description="Acidic residues" evidence="14">
    <location>
        <begin position="761"/>
        <end position="770"/>
    </location>
</feature>
<evidence type="ECO:0000256" key="1">
    <source>
        <dbReference type="ARBA" id="ARBA00007090"/>
    </source>
</evidence>
<keyword evidence="10" id="KW-0511">Multifunctional enzyme</keyword>